<evidence type="ECO:0000313" key="4">
    <source>
        <dbReference type="Proteomes" id="UP001595685"/>
    </source>
</evidence>
<sequence length="408" mass="41988">MGPGGASRRLVTTALAVLLGVGLTAPAALASSGAEAVPVSVTTVAEAVVRDELRRGESTADVQLVSPGGRYSLELVVDPSRANTIDPVLGIVSPATRFGPAYLVADTGFCGIYACVLTLREDGSLVATGRTYERVFSPAEAGADRLVLTDEGRLLLYAGPAVVAAFDAGAAPRAELRRGGQLLPGERLVGADGTQLVMQTDGNLVVYLDGVARWSSRTSVPGSAFVRQTDGNGVVYTPDLRPVFATGTVGSLGGSQYQGREAGLVLPVAGAMVLTGDPTGAGSSPTVWSSAWSVPTVQPGEVLRAGDRRTAPGGRVVTVLQGDGNLVTYRDGRAVWASRTAGVDVAVMQGDGNLVLYREVRGSTGTVTALSAVWSTRTAGNPGARFVTQDDGNAVVYSRTDRPLFSAR</sequence>
<comment type="caution">
    <text evidence="3">The sequence shown here is derived from an EMBL/GenBank/DDBJ whole genome shotgun (WGS) entry which is preliminary data.</text>
</comment>
<gene>
    <name evidence="3" type="ORF">ACFOLH_07465</name>
</gene>
<name>A0ABV7WGL4_9MICO</name>
<dbReference type="SMART" id="SM00108">
    <property type="entry name" value="B_lectin"/>
    <property type="match status" value="2"/>
</dbReference>
<feature type="domain" description="Bulb-type lectin" evidence="2">
    <location>
        <begin position="294"/>
        <end position="408"/>
    </location>
</feature>
<keyword evidence="1" id="KW-0732">Signal</keyword>
<dbReference type="EMBL" id="JBHRWW010000004">
    <property type="protein sequence ID" value="MFC3688176.1"/>
    <property type="molecule type" value="Genomic_DNA"/>
</dbReference>
<dbReference type="SUPFAM" id="SSF51110">
    <property type="entry name" value="alpha-D-mannose-specific plant lectins"/>
    <property type="match status" value="2"/>
</dbReference>
<evidence type="ECO:0000256" key="1">
    <source>
        <dbReference type="SAM" id="SignalP"/>
    </source>
</evidence>
<reference evidence="4" key="1">
    <citation type="journal article" date="2019" name="Int. J. Syst. Evol. Microbiol.">
        <title>The Global Catalogue of Microorganisms (GCM) 10K type strain sequencing project: providing services to taxonomists for standard genome sequencing and annotation.</title>
        <authorList>
            <consortium name="The Broad Institute Genomics Platform"/>
            <consortium name="The Broad Institute Genome Sequencing Center for Infectious Disease"/>
            <person name="Wu L."/>
            <person name="Ma J."/>
        </authorList>
    </citation>
    <scope>NUCLEOTIDE SEQUENCE [LARGE SCALE GENOMIC DNA]</scope>
    <source>
        <strain evidence="4">NCAIM B.02333</strain>
    </source>
</reference>
<evidence type="ECO:0000259" key="2">
    <source>
        <dbReference type="PROSITE" id="PS50927"/>
    </source>
</evidence>
<organism evidence="3 4">
    <name type="scientific">Aquipuribacter hungaricus</name>
    <dbReference type="NCBI Taxonomy" id="545624"/>
    <lineage>
        <taxon>Bacteria</taxon>
        <taxon>Bacillati</taxon>
        <taxon>Actinomycetota</taxon>
        <taxon>Actinomycetes</taxon>
        <taxon>Micrococcales</taxon>
        <taxon>Intrasporangiaceae</taxon>
        <taxon>Aquipuribacter</taxon>
    </lineage>
</organism>
<dbReference type="Gene3D" id="2.90.10.10">
    <property type="entry name" value="Bulb-type lectin domain"/>
    <property type="match status" value="3"/>
</dbReference>
<dbReference type="Proteomes" id="UP001595685">
    <property type="component" value="Unassembled WGS sequence"/>
</dbReference>
<dbReference type="InterPro" id="IPR036426">
    <property type="entry name" value="Bulb-type_lectin_dom_sf"/>
</dbReference>
<dbReference type="InterPro" id="IPR001480">
    <property type="entry name" value="Bulb-type_lectin_dom"/>
</dbReference>
<proteinExistence type="predicted"/>
<accession>A0ABV7WGL4</accession>
<protein>
    <recommendedName>
        <fullName evidence="2">Bulb-type lectin domain-containing protein</fullName>
    </recommendedName>
</protein>
<dbReference type="RefSeq" id="WP_340290095.1">
    <property type="nucleotide sequence ID" value="NZ_JBBEOI010000014.1"/>
</dbReference>
<feature type="chain" id="PRO_5046241324" description="Bulb-type lectin domain-containing protein" evidence="1">
    <location>
        <begin position="31"/>
        <end position="408"/>
    </location>
</feature>
<evidence type="ECO:0000313" key="3">
    <source>
        <dbReference type="EMBL" id="MFC3688176.1"/>
    </source>
</evidence>
<keyword evidence="4" id="KW-1185">Reference proteome</keyword>
<feature type="signal peptide" evidence="1">
    <location>
        <begin position="1"/>
        <end position="30"/>
    </location>
</feature>
<dbReference type="PROSITE" id="PS50927">
    <property type="entry name" value="BULB_LECTIN"/>
    <property type="match status" value="1"/>
</dbReference>